<name>A0ABV6PBR1_9MICC</name>
<dbReference type="Proteomes" id="UP001589862">
    <property type="component" value="Unassembled WGS sequence"/>
</dbReference>
<sequence>MNKRFSVKLAATFAAASLALTACGGNSGDQGNGAGGDDDKTYEIGISQFVSHASLDAAAKGFKDGLEEAGLNVNIDEQNAQADQGTVATISRGFQDKDLVLAIATPSALGAAKAITDKPVLFTAVTDPEGANLVDSNDAPGKNVTGTSDMNPVADQIKLITEIKPDAKKIGIVYSSGESNSEIQVKMAKEAAEELGVEIQERAVSQASEVQQAAQALDVDAIYVPTDNVVVSTLGSVIRVAEQKKIPVIAAEGDSVKNGALATIGLDYEDLGKQTADMAVKILKDGADPAEMAVETPKDLKLYVNEGAAEKFGVEIPSSVLDRADEKF</sequence>
<dbReference type="CDD" id="cd06325">
    <property type="entry name" value="PBP1_ABC_unchar_transporter"/>
    <property type="match status" value="1"/>
</dbReference>
<comment type="caution">
    <text evidence="2">The sequence shown here is derived from an EMBL/GenBank/DDBJ whole genome shotgun (WGS) entry which is preliminary data.</text>
</comment>
<feature type="signal peptide" evidence="1">
    <location>
        <begin position="1"/>
        <end position="24"/>
    </location>
</feature>
<accession>A0ABV6PBR1</accession>
<keyword evidence="3" id="KW-1185">Reference proteome</keyword>
<feature type="chain" id="PRO_5047420164" evidence="1">
    <location>
        <begin position="25"/>
        <end position="328"/>
    </location>
</feature>
<gene>
    <name evidence="2" type="ORF">ACFFFR_09290</name>
</gene>
<dbReference type="PROSITE" id="PS51257">
    <property type="entry name" value="PROKAR_LIPOPROTEIN"/>
    <property type="match status" value="1"/>
</dbReference>
<dbReference type="RefSeq" id="WP_377459826.1">
    <property type="nucleotide sequence ID" value="NZ_JBHLUB010000031.1"/>
</dbReference>
<dbReference type="EMBL" id="JBHLUB010000031">
    <property type="protein sequence ID" value="MFC0582569.1"/>
    <property type="molecule type" value="Genomic_DNA"/>
</dbReference>
<dbReference type="InterPro" id="IPR007487">
    <property type="entry name" value="ABC_transpt-TYRBP-like"/>
</dbReference>
<reference evidence="2 3" key="1">
    <citation type="submission" date="2024-09" db="EMBL/GenBank/DDBJ databases">
        <authorList>
            <person name="Sun Q."/>
            <person name="Mori K."/>
        </authorList>
    </citation>
    <scope>NUCLEOTIDE SEQUENCE [LARGE SCALE GENOMIC DNA]</scope>
    <source>
        <strain evidence="2 3">NCAIM B.02604</strain>
    </source>
</reference>
<dbReference type="SUPFAM" id="SSF53822">
    <property type="entry name" value="Periplasmic binding protein-like I"/>
    <property type="match status" value="1"/>
</dbReference>
<organism evidence="2 3">
    <name type="scientific">Micrococcoides hystricis</name>
    <dbReference type="NCBI Taxonomy" id="1572761"/>
    <lineage>
        <taxon>Bacteria</taxon>
        <taxon>Bacillati</taxon>
        <taxon>Actinomycetota</taxon>
        <taxon>Actinomycetes</taxon>
        <taxon>Micrococcales</taxon>
        <taxon>Micrococcaceae</taxon>
        <taxon>Micrococcoides</taxon>
    </lineage>
</organism>
<dbReference type="PANTHER" id="PTHR35271:SF1">
    <property type="entry name" value="ABC TRANSPORTER, SUBSTRATE-BINDING LIPOPROTEIN"/>
    <property type="match status" value="1"/>
</dbReference>
<dbReference type="PANTHER" id="PTHR35271">
    <property type="entry name" value="ABC TRANSPORTER, SUBSTRATE-BINDING LIPOPROTEIN-RELATED"/>
    <property type="match status" value="1"/>
</dbReference>
<dbReference type="Gene3D" id="3.40.50.2300">
    <property type="match status" value="2"/>
</dbReference>
<evidence type="ECO:0000313" key="3">
    <source>
        <dbReference type="Proteomes" id="UP001589862"/>
    </source>
</evidence>
<protein>
    <submittedName>
        <fullName evidence="2">ABC transporter substrate-binding protein</fullName>
    </submittedName>
</protein>
<keyword evidence="1" id="KW-0732">Signal</keyword>
<dbReference type="Pfam" id="PF04392">
    <property type="entry name" value="ABC_sub_bind"/>
    <property type="match status" value="1"/>
</dbReference>
<dbReference type="InterPro" id="IPR028082">
    <property type="entry name" value="Peripla_BP_I"/>
</dbReference>
<evidence type="ECO:0000313" key="2">
    <source>
        <dbReference type="EMBL" id="MFC0582569.1"/>
    </source>
</evidence>
<evidence type="ECO:0000256" key="1">
    <source>
        <dbReference type="SAM" id="SignalP"/>
    </source>
</evidence>
<proteinExistence type="predicted"/>